<protein>
    <submittedName>
        <fullName evidence="2">Uncharacterized protein</fullName>
    </submittedName>
</protein>
<accession>A0AAV5SVG4</accession>
<dbReference type="AlphaFoldDB" id="A0AAV5SVG4"/>
<reference evidence="2" key="1">
    <citation type="submission" date="2023-10" db="EMBL/GenBank/DDBJ databases">
        <title>Genome assembly of Pristionchus species.</title>
        <authorList>
            <person name="Yoshida K."/>
            <person name="Sommer R.J."/>
        </authorList>
    </citation>
    <scope>NUCLEOTIDE SEQUENCE</scope>
    <source>
        <strain evidence="2">RS0144</strain>
    </source>
</reference>
<gene>
    <name evidence="2" type="ORF">PENTCL1PPCAC_9285</name>
</gene>
<proteinExistence type="predicted"/>
<organism evidence="2 3">
    <name type="scientific">Pristionchus entomophagus</name>
    <dbReference type="NCBI Taxonomy" id="358040"/>
    <lineage>
        <taxon>Eukaryota</taxon>
        <taxon>Metazoa</taxon>
        <taxon>Ecdysozoa</taxon>
        <taxon>Nematoda</taxon>
        <taxon>Chromadorea</taxon>
        <taxon>Rhabditida</taxon>
        <taxon>Rhabditina</taxon>
        <taxon>Diplogasteromorpha</taxon>
        <taxon>Diplogasteroidea</taxon>
        <taxon>Neodiplogasteridae</taxon>
        <taxon>Pristionchus</taxon>
    </lineage>
</organism>
<feature type="region of interest" description="Disordered" evidence="1">
    <location>
        <begin position="1"/>
        <end position="131"/>
    </location>
</feature>
<comment type="caution">
    <text evidence="2">The sequence shown here is derived from an EMBL/GenBank/DDBJ whole genome shotgun (WGS) entry which is preliminary data.</text>
</comment>
<evidence type="ECO:0000313" key="3">
    <source>
        <dbReference type="Proteomes" id="UP001432027"/>
    </source>
</evidence>
<dbReference type="EMBL" id="BTSX01000002">
    <property type="protein sequence ID" value="GMS87110.1"/>
    <property type="molecule type" value="Genomic_DNA"/>
</dbReference>
<feature type="compositionally biased region" description="Basic and acidic residues" evidence="1">
    <location>
        <begin position="55"/>
        <end position="77"/>
    </location>
</feature>
<feature type="non-terminal residue" evidence="2">
    <location>
        <position position="1"/>
    </location>
</feature>
<keyword evidence="3" id="KW-1185">Reference proteome</keyword>
<dbReference type="Proteomes" id="UP001432027">
    <property type="component" value="Unassembled WGS sequence"/>
</dbReference>
<feature type="non-terminal residue" evidence="2">
    <location>
        <position position="146"/>
    </location>
</feature>
<evidence type="ECO:0000256" key="1">
    <source>
        <dbReference type="SAM" id="MobiDB-lite"/>
    </source>
</evidence>
<sequence>DGPHHFQVPQQREGQARRDRARSGHLRGAPEPARSARAYVPRRGDGKPQHRGRSTARERERRTEQRRAQGSDRDEQQRVGTVYPARQKSTQEKVRARRGASQRGQEEISSYRSREQQGVRRGLTVPPPPLKHFKFRTQLKANPRDK</sequence>
<name>A0AAV5SVG4_9BILA</name>
<evidence type="ECO:0000313" key="2">
    <source>
        <dbReference type="EMBL" id="GMS87110.1"/>
    </source>
</evidence>